<accession>A0A6L2LQS5</accession>
<dbReference type="EMBL" id="BKCJ010004973">
    <property type="protein sequence ID" value="GEU64156.1"/>
    <property type="molecule type" value="Genomic_DNA"/>
</dbReference>
<organism evidence="1">
    <name type="scientific">Tanacetum cinerariifolium</name>
    <name type="common">Dalmatian daisy</name>
    <name type="synonym">Chrysanthemum cinerariifolium</name>
    <dbReference type="NCBI Taxonomy" id="118510"/>
    <lineage>
        <taxon>Eukaryota</taxon>
        <taxon>Viridiplantae</taxon>
        <taxon>Streptophyta</taxon>
        <taxon>Embryophyta</taxon>
        <taxon>Tracheophyta</taxon>
        <taxon>Spermatophyta</taxon>
        <taxon>Magnoliopsida</taxon>
        <taxon>eudicotyledons</taxon>
        <taxon>Gunneridae</taxon>
        <taxon>Pentapetalae</taxon>
        <taxon>asterids</taxon>
        <taxon>campanulids</taxon>
        <taxon>Asterales</taxon>
        <taxon>Asteraceae</taxon>
        <taxon>Asteroideae</taxon>
        <taxon>Anthemideae</taxon>
        <taxon>Anthemidinae</taxon>
        <taxon>Tanacetum</taxon>
    </lineage>
</organism>
<gene>
    <name evidence="1" type="ORF">Tci_036134</name>
</gene>
<dbReference type="AlphaFoldDB" id="A0A6L2LQS5"/>
<keyword evidence="1" id="KW-0808">Transferase</keyword>
<dbReference type="GO" id="GO:0030246">
    <property type="term" value="F:carbohydrate binding"/>
    <property type="evidence" value="ECO:0007669"/>
    <property type="project" value="UniProtKB-KW"/>
</dbReference>
<dbReference type="InterPro" id="IPR021109">
    <property type="entry name" value="Peptidase_aspartic_dom_sf"/>
</dbReference>
<proteinExistence type="predicted"/>
<keyword evidence="1" id="KW-0430">Lectin</keyword>
<dbReference type="Gene3D" id="2.40.70.10">
    <property type="entry name" value="Acid Proteases"/>
    <property type="match status" value="1"/>
</dbReference>
<evidence type="ECO:0000313" key="1">
    <source>
        <dbReference type="EMBL" id="GEU64156.1"/>
    </source>
</evidence>
<dbReference type="GO" id="GO:0016301">
    <property type="term" value="F:kinase activity"/>
    <property type="evidence" value="ECO:0007669"/>
    <property type="project" value="UniProtKB-KW"/>
</dbReference>
<comment type="caution">
    <text evidence="1">The sequence shown here is derived from an EMBL/GenBank/DDBJ whole genome shotgun (WGS) entry which is preliminary data.</text>
</comment>
<name>A0A6L2LQS5_TANCI</name>
<protein>
    <submittedName>
        <fullName evidence="1">Protein kinase-like domain, concanavalin A-like lectin/glucanase domain protein</fullName>
    </submittedName>
</protein>
<keyword evidence="1" id="KW-0418">Kinase</keyword>
<reference evidence="1" key="1">
    <citation type="journal article" date="2019" name="Sci. Rep.">
        <title>Draft genome of Tanacetum cinerariifolium, the natural source of mosquito coil.</title>
        <authorList>
            <person name="Yamashiro T."/>
            <person name="Shiraishi A."/>
            <person name="Satake H."/>
            <person name="Nakayama K."/>
        </authorList>
    </citation>
    <scope>NUCLEOTIDE SEQUENCE</scope>
</reference>
<sequence>MNKGLESRQKPSNPSKNINFIGRVRGLKVFIGNFTYECNFMILEDTTRIIDHHLGEVVFGKPFARKTSLVYDQDEGTVTFEKDKEKISFKMPHKMEAFNHIDFKDVNTDSIPPFVLENNDDCGKIYYTDSLNLGPEYSEDESISKEI</sequence>